<dbReference type="OrthoDB" id="267082at2"/>
<keyword evidence="1" id="KW-0966">Cell projection</keyword>
<protein>
    <submittedName>
        <fullName evidence="1">Flagellin N-methylase</fullName>
    </submittedName>
</protein>
<evidence type="ECO:0000313" key="1">
    <source>
        <dbReference type="EMBL" id="QDU27591.1"/>
    </source>
</evidence>
<evidence type="ECO:0000313" key="2">
    <source>
        <dbReference type="Proteomes" id="UP000315017"/>
    </source>
</evidence>
<sequence>MTTETANIHFEVHGQQHMLPVEFELGEQPLRAILPVARQLAERLTTLAIEQVEAEGKSISCRAGCGACCRQLVVITLTEAEVLADVVAALPAEQQAAMRAKFAAGIKQLESAGMLDPAEEPGTRSFLSDVADQFALAVADVGRRYFSQQIACPFLVNESCGVYAERPLVCREYHVTSPAADCSNLYQIGVDRVTSDVNMGGYVTRTLHQLADQPMQMIPLILALEWAASRSARQARTIDGLTLVQALVTEIGKGPQLPGN</sequence>
<dbReference type="RefSeq" id="WP_145088540.1">
    <property type="nucleotide sequence ID" value="NZ_CP036274.1"/>
</dbReference>
<keyword evidence="2" id="KW-1185">Reference proteome</keyword>
<dbReference type="Pfam" id="PF03692">
    <property type="entry name" value="CxxCxxCC"/>
    <property type="match status" value="1"/>
</dbReference>
<dbReference type="KEGG" id="aagg:ETAA8_26790"/>
<gene>
    <name evidence="1" type="ORF">ETAA8_26790</name>
</gene>
<reference evidence="1 2" key="1">
    <citation type="submission" date="2019-02" db="EMBL/GenBank/DDBJ databases">
        <title>Deep-cultivation of Planctomycetes and their phenomic and genomic characterization uncovers novel biology.</title>
        <authorList>
            <person name="Wiegand S."/>
            <person name="Jogler M."/>
            <person name="Boedeker C."/>
            <person name="Pinto D."/>
            <person name="Vollmers J."/>
            <person name="Rivas-Marin E."/>
            <person name="Kohn T."/>
            <person name="Peeters S.H."/>
            <person name="Heuer A."/>
            <person name="Rast P."/>
            <person name="Oberbeckmann S."/>
            <person name="Bunk B."/>
            <person name="Jeske O."/>
            <person name="Meyerdierks A."/>
            <person name="Storesund J.E."/>
            <person name="Kallscheuer N."/>
            <person name="Luecker S."/>
            <person name="Lage O.M."/>
            <person name="Pohl T."/>
            <person name="Merkel B.J."/>
            <person name="Hornburger P."/>
            <person name="Mueller R.-W."/>
            <person name="Bruemmer F."/>
            <person name="Labrenz M."/>
            <person name="Spormann A.M."/>
            <person name="Op den Camp H."/>
            <person name="Overmann J."/>
            <person name="Amann R."/>
            <person name="Jetten M.S.M."/>
            <person name="Mascher T."/>
            <person name="Medema M.H."/>
            <person name="Devos D.P."/>
            <person name="Kaster A.-K."/>
            <person name="Ovreas L."/>
            <person name="Rohde M."/>
            <person name="Galperin M.Y."/>
            <person name="Jogler C."/>
        </authorList>
    </citation>
    <scope>NUCLEOTIDE SEQUENCE [LARGE SCALE GENOMIC DNA]</scope>
    <source>
        <strain evidence="1 2">ETA_A8</strain>
    </source>
</reference>
<keyword evidence="1" id="KW-0282">Flagellum</keyword>
<name>A0A517YBJ6_9BACT</name>
<organism evidence="1 2">
    <name type="scientific">Anatilimnocola aggregata</name>
    <dbReference type="NCBI Taxonomy" id="2528021"/>
    <lineage>
        <taxon>Bacteria</taxon>
        <taxon>Pseudomonadati</taxon>
        <taxon>Planctomycetota</taxon>
        <taxon>Planctomycetia</taxon>
        <taxon>Pirellulales</taxon>
        <taxon>Pirellulaceae</taxon>
        <taxon>Anatilimnocola</taxon>
    </lineage>
</organism>
<dbReference type="InterPro" id="IPR005358">
    <property type="entry name" value="Puta_zinc/iron-chelating_dom"/>
</dbReference>
<dbReference type="Proteomes" id="UP000315017">
    <property type="component" value="Chromosome"/>
</dbReference>
<keyword evidence="1" id="KW-0969">Cilium</keyword>
<accession>A0A517YBJ6</accession>
<keyword evidence="1" id="KW-0489">Methyltransferase</keyword>
<proteinExistence type="predicted"/>
<dbReference type="EMBL" id="CP036274">
    <property type="protein sequence ID" value="QDU27591.1"/>
    <property type="molecule type" value="Genomic_DNA"/>
</dbReference>
<dbReference type="GO" id="GO:0032259">
    <property type="term" value="P:methylation"/>
    <property type="evidence" value="ECO:0007669"/>
    <property type="project" value="UniProtKB-KW"/>
</dbReference>
<keyword evidence="1" id="KW-0808">Transferase</keyword>
<dbReference type="GO" id="GO:0008168">
    <property type="term" value="F:methyltransferase activity"/>
    <property type="evidence" value="ECO:0007669"/>
    <property type="project" value="UniProtKB-KW"/>
</dbReference>
<dbReference type="AlphaFoldDB" id="A0A517YBJ6"/>